<comment type="caution">
    <text evidence="1">The sequence shown here is derived from an EMBL/GenBank/DDBJ whole genome shotgun (WGS) entry which is preliminary data.</text>
</comment>
<evidence type="ECO:0000313" key="2">
    <source>
        <dbReference type="Proteomes" id="UP001153269"/>
    </source>
</evidence>
<protein>
    <submittedName>
        <fullName evidence="1">Uncharacterized protein</fullName>
    </submittedName>
</protein>
<accession>A0A9N7UWI1</accession>
<dbReference type="EMBL" id="CADEAL010002049">
    <property type="protein sequence ID" value="CAB1437622.1"/>
    <property type="molecule type" value="Genomic_DNA"/>
</dbReference>
<evidence type="ECO:0000313" key="1">
    <source>
        <dbReference type="EMBL" id="CAB1437622.1"/>
    </source>
</evidence>
<name>A0A9N7UWI1_PLEPL</name>
<sequence length="110" mass="12532">MSSFYCSAQFDRFLWFNALFSGAESPTLCHEQVALVSELQLLLLTSRWWRLEKLGVEAHVSGVFSGHDTAVNQQLSSWWQIKSQDASSPLCLFASSHREVRRPARSLVMQ</sequence>
<gene>
    <name evidence="1" type="ORF">PLEPLA_LOCUS25657</name>
</gene>
<keyword evidence="2" id="KW-1185">Reference proteome</keyword>
<dbReference type="Proteomes" id="UP001153269">
    <property type="component" value="Unassembled WGS sequence"/>
</dbReference>
<proteinExistence type="predicted"/>
<dbReference type="AlphaFoldDB" id="A0A9N7UWI1"/>
<reference evidence="1" key="1">
    <citation type="submission" date="2020-03" db="EMBL/GenBank/DDBJ databases">
        <authorList>
            <person name="Weist P."/>
        </authorList>
    </citation>
    <scope>NUCLEOTIDE SEQUENCE</scope>
</reference>
<organism evidence="1 2">
    <name type="scientific">Pleuronectes platessa</name>
    <name type="common">European plaice</name>
    <dbReference type="NCBI Taxonomy" id="8262"/>
    <lineage>
        <taxon>Eukaryota</taxon>
        <taxon>Metazoa</taxon>
        <taxon>Chordata</taxon>
        <taxon>Craniata</taxon>
        <taxon>Vertebrata</taxon>
        <taxon>Euteleostomi</taxon>
        <taxon>Actinopterygii</taxon>
        <taxon>Neopterygii</taxon>
        <taxon>Teleostei</taxon>
        <taxon>Neoteleostei</taxon>
        <taxon>Acanthomorphata</taxon>
        <taxon>Carangaria</taxon>
        <taxon>Pleuronectiformes</taxon>
        <taxon>Pleuronectoidei</taxon>
        <taxon>Pleuronectidae</taxon>
        <taxon>Pleuronectes</taxon>
    </lineage>
</organism>